<proteinExistence type="predicted"/>
<dbReference type="Pfam" id="PF00041">
    <property type="entry name" value="fn3"/>
    <property type="match status" value="3"/>
</dbReference>
<feature type="domain" description="Fibronectin type-III" evidence="6">
    <location>
        <begin position="319"/>
        <end position="419"/>
    </location>
</feature>
<dbReference type="InterPro" id="IPR003961">
    <property type="entry name" value="FN3_dom"/>
</dbReference>
<evidence type="ECO:0000256" key="5">
    <source>
        <dbReference type="SAM" id="SignalP"/>
    </source>
</evidence>
<evidence type="ECO:0000313" key="8">
    <source>
        <dbReference type="Proteomes" id="UP001241758"/>
    </source>
</evidence>
<dbReference type="SUPFAM" id="SSF49265">
    <property type="entry name" value="Fibronectin type III"/>
    <property type="match status" value="2"/>
</dbReference>
<feature type="chain" id="PRO_5045408132" evidence="5">
    <location>
        <begin position="24"/>
        <end position="668"/>
    </location>
</feature>
<sequence>MPSRRAAIIVAAGTLAAAVPAGAAALADTPDDLPAGAWAPSCAGPESVYCIESATIVPVSGSSTALTGEGLIASAATVSDDSGDWVRWSVDGFAGKTAAVTGGTIRLVIRTGTFVPRFTNAVADGFRAARTVSDGRYALALIGRAAPVAWTGDADCAAGFSCGDTDTTADPAEHRFEGRTQDLEGSAGSYTTALDGAYLATDAQARADLLTYDPEGQPPISLGVLGNPHLDANGEAVRNFVTLFLPGAYFAAASTDPTTAVATGFDLVTSGEAAVHQRLTATVSDGGVRIEAPDVGLGADLASAALHRRASPATPGATAPGPPQAVTVTGGTGTATVRWRAPLSNGGSPVTGYRIRAYSASSGGSVVASCETAATGCTIADLVADSVYHVAVSAVNQFGESAPAARAEVLAAVTATPAPPDPGPPLMNPGPAPTLPTPPASPTPTASPTPPASPAPSRSPSTPASPTPTPPASAQPAPPSAPRAVRLTPGVRAITVTWDDPESDGGSPITGHVVRAFRVATGGSAVAGCQATGGTNSCVLTGLTGGDRFYVAVAAVNSAGRGPDQGIRPAATAWGVAGKPRSVSAKSSGNRITVTWKAPATTGGAAITGYRAEVSGGGGPSRCTVPATGRTCSVKGLKAGRTVTVRVLAVNAAGVSAPSAAVKVKVRG</sequence>
<evidence type="ECO:0000313" key="7">
    <source>
        <dbReference type="EMBL" id="MDI6102227.1"/>
    </source>
</evidence>
<evidence type="ECO:0000256" key="3">
    <source>
        <dbReference type="ARBA" id="ARBA00023326"/>
    </source>
</evidence>
<feature type="region of interest" description="Disordered" evidence="4">
    <location>
        <begin position="415"/>
        <end position="485"/>
    </location>
</feature>
<accession>A0ABT6WR62</accession>
<dbReference type="PANTHER" id="PTHR13817">
    <property type="entry name" value="TITIN"/>
    <property type="match status" value="1"/>
</dbReference>
<evidence type="ECO:0000256" key="2">
    <source>
        <dbReference type="ARBA" id="ARBA00023295"/>
    </source>
</evidence>
<dbReference type="RefSeq" id="WP_282763246.1">
    <property type="nucleotide sequence ID" value="NZ_JASCTH010000018.1"/>
</dbReference>
<comment type="caution">
    <text evidence="7">The sequence shown here is derived from an EMBL/GenBank/DDBJ whole genome shotgun (WGS) entry which is preliminary data.</text>
</comment>
<dbReference type="PROSITE" id="PS51318">
    <property type="entry name" value="TAT"/>
    <property type="match status" value="1"/>
</dbReference>
<keyword evidence="8" id="KW-1185">Reference proteome</keyword>
<keyword evidence="3" id="KW-0119">Carbohydrate metabolism</keyword>
<dbReference type="Gene3D" id="2.60.40.10">
    <property type="entry name" value="Immunoglobulins"/>
    <property type="match status" value="3"/>
</dbReference>
<keyword evidence="2" id="KW-0378">Hydrolase</keyword>
<reference evidence="7 8" key="1">
    <citation type="submission" date="2023-05" db="EMBL/GenBank/DDBJ databases">
        <title>Actinoplanes sp. NEAU-A12 genome sequencing.</title>
        <authorList>
            <person name="Wang Z.-S."/>
        </authorList>
    </citation>
    <scope>NUCLEOTIDE SEQUENCE [LARGE SCALE GENOMIC DNA]</scope>
    <source>
        <strain evidence="7 8">NEAU-A12</strain>
    </source>
</reference>
<keyword evidence="2" id="KW-0326">Glycosidase</keyword>
<keyword evidence="1" id="KW-0677">Repeat</keyword>
<feature type="compositionally biased region" description="Pro residues" evidence="4">
    <location>
        <begin position="463"/>
        <end position="481"/>
    </location>
</feature>
<dbReference type="CDD" id="cd00063">
    <property type="entry name" value="FN3"/>
    <property type="match status" value="3"/>
</dbReference>
<gene>
    <name evidence="7" type="ORF">QLQ12_26775</name>
</gene>
<dbReference type="InterPro" id="IPR050964">
    <property type="entry name" value="Striated_Muscle_Regulatory"/>
</dbReference>
<dbReference type="Proteomes" id="UP001241758">
    <property type="component" value="Unassembled WGS sequence"/>
</dbReference>
<dbReference type="InterPro" id="IPR036116">
    <property type="entry name" value="FN3_sf"/>
</dbReference>
<feature type="domain" description="Fibronectin type-III" evidence="6">
    <location>
        <begin position="576"/>
        <end position="668"/>
    </location>
</feature>
<dbReference type="PANTHER" id="PTHR13817:SF73">
    <property type="entry name" value="FIBRONECTIN TYPE-III DOMAIN-CONTAINING PROTEIN"/>
    <property type="match status" value="1"/>
</dbReference>
<evidence type="ECO:0000256" key="1">
    <source>
        <dbReference type="ARBA" id="ARBA00022737"/>
    </source>
</evidence>
<feature type="domain" description="Fibronectin type-III" evidence="6">
    <location>
        <begin position="478"/>
        <end position="575"/>
    </location>
</feature>
<evidence type="ECO:0000259" key="6">
    <source>
        <dbReference type="PROSITE" id="PS50853"/>
    </source>
</evidence>
<dbReference type="EMBL" id="JASCTH010000018">
    <property type="protein sequence ID" value="MDI6102227.1"/>
    <property type="molecule type" value="Genomic_DNA"/>
</dbReference>
<keyword evidence="3" id="KW-0624">Polysaccharide degradation</keyword>
<evidence type="ECO:0000256" key="4">
    <source>
        <dbReference type="SAM" id="MobiDB-lite"/>
    </source>
</evidence>
<dbReference type="PRINTS" id="PR01217">
    <property type="entry name" value="PRICHEXTENSN"/>
</dbReference>
<dbReference type="InterPro" id="IPR013783">
    <property type="entry name" value="Ig-like_fold"/>
</dbReference>
<feature type="compositionally biased region" description="Pro residues" evidence="4">
    <location>
        <begin position="417"/>
        <end position="454"/>
    </location>
</feature>
<protein>
    <submittedName>
        <fullName evidence="7">Fibronectin type III domain-containing protein</fullName>
    </submittedName>
</protein>
<name>A0ABT6WR62_9ACTN</name>
<feature type="signal peptide" evidence="5">
    <location>
        <begin position="1"/>
        <end position="23"/>
    </location>
</feature>
<dbReference type="InterPro" id="IPR006311">
    <property type="entry name" value="TAT_signal"/>
</dbReference>
<organism evidence="7 8">
    <name type="scientific">Actinoplanes sandaracinus</name>
    <dbReference type="NCBI Taxonomy" id="3045177"/>
    <lineage>
        <taxon>Bacteria</taxon>
        <taxon>Bacillati</taxon>
        <taxon>Actinomycetota</taxon>
        <taxon>Actinomycetes</taxon>
        <taxon>Micromonosporales</taxon>
        <taxon>Micromonosporaceae</taxon>
        <taxon>Actinoplanes</taxon>
    </lineage>
</organism>
<dbReference type="PROSITE" id="PS50853">
    <property type="entry name" value="FN3"/>
    <property type="match status" value="3"/>
</dbReference>
<dbReference type="SMART" id="SM00060">
    <property type="entry name" value="FN3"/>
    <property type="match status" value="3"/>
</dbReference>
<keyword evidence="5" id="KW-0732">Signal</keyword>